<keyword evidence="4" id="KW-1185">Reference proteome</keyword>
<evidence type="ECO:0000313" key="4">
    <source>
        <dbReference type="Proteomes" id="UP000650467"/>
    </source>
</evidence>
<sequence>ANEWVSAALGPLGGKGGGKANSAQGQGPNVDQAEAALAAAEAFAALKL</sequence>
<accession>A0A835VS01</accession>
<evidence type="ECO:0000256" key="1">
    <source>
        <dbReference type="SAM" id="MobiDB-lite"/>
    </source>
</evidence>
<dbReference type="EMBL" id="JAEHOC010000083">
    <property type="protein sequence ID" value="KAG2423251.1"/>
    <property type="molecule type" value="Genomic_DNA"/>
</dbReference>
<feature type="domain" description="DHHA1" evidence="2">
    <location>
        <begin position="1"/>
        <end position="44"/>
    </location>
</feature>
<dbReference type="GO" id="GO:0003676">
    <property type="term" value="F:nucleic acid binding"/>
    <property type="evidence" value="ECO:0007669"/>
    <property type="project" value="InterPro"/>
</dbReference>
<evidence type="ECO:0000259" key="2">
    <source>
        <dbReference type="Pfam" id="PF02272"/>
    </source>
</evidence>
<dbReference type="Proteomes" id="UP000650467">
    <property type="component" value="Unassembled WGS sequence"/>
</dbReference>
<comment type="caution">
    <text evidence="3">The sequence shown here is derived from an EMBL/GenBank/DDBJ whole genome shotgun (WGS) entry which is preliminary data.</text>
</comment>
<dbReference type="AlphaFoldDB" id="A0A835VS01"/>
<organism evidence="3 4">
    <name type="scientific">Chlamydomonas incerta</name>
    <dbReference type="NCBI Taxonomy" id="51695"/>
    <lineage>
        <taxon>Eukaryota</taxon>
        <taxon>Viridiplantae</taxon>
        <taxon>Chlorophyta</taxon>
        <taxon>core chlorophytes</taxon>
        <taxon>Chlorophyceae</taxon>
        <taxon>CS clade</taxon>
        <taxon>Chlamydomonadales</taxon>
        <taxon>Chlamydomonadaceae</taxon>
        <taxon>Chlamydomonas</taxon>
    </lineage>
</organism>
<evidence type="ECO:0000313" key="3">
    <source>
        <dbReference type="EMBL" id="KAG2423251.1"/>
    </source>
</evidence>
<feature type="compositionally biased region" description="Low complexity" evidence="1">
    <location>
        <begin position="1"/>
        <end position="10"/>
    </location>
</feature>
<protein>
    <recommendedName>
        <fullName evidence="2">DHHA1 domain-containing protein</fullName>
    </recommendedName>
</protein>
<dbReference type="Pfam" id="PF02272">
    <property type="entry name" value="DHHA1"/>
    <property type="match status" value="1"/>
</dbReference>
<gene>
    <name evidence="3" type="ORF">HXX76_015507</name>
</gene>
<dbReference type="InterPro" id="IPR003156">
    <property type="entry name" value="DHHA1_dom"/>
</dbReference>
<reference evidence="3" key="1">
    <citation type="journal article" date="2020" name="bioRxiv">
        <title>Comparative genomics of Chlamydomonas.</title>
        <authorList>
            <person name="Craig R.J."/>
            <person name="Hasan A.R."/>
            <person name="Ness R.W."/>
            <person name="Keightley P.D."/>
        </authorList>
    </citation>
    <scope>NUCLEOTIDE SEQUENCE</scope>
    <source>
        <strain evidence="3">SAG 7.73</strain>
    </source>
</reference>
<dbReference type="Gene3D" id="3.10.310.40">
    <property type="match status" value="1"/>
</dbReference>
<name>A0A835VS01_CHLIN</name>
<feature type="non-terminal residue" evidence="3">
    <location>
        <position position="1"/>
    </location>
</feature>
<feature type="region of interest" description="Disordered" evidence="1">
    <location>
        <begin position="1"/>
        <end position="29"/>
    </location>
</feature>
<proteinExistence type="predicted"/>
<feature type="compositionally biased region" description="Low complexity" evidence="1">
    <location>
        <begin position="20"/>
        <end position="29"/>
    </location>
</feature>